<protein>
    <submittedName>
        <fullName evidence="1">Uncharacterized protein</fullName>
    </submittedName>
</protein>
<reference evidence="1" key="3">
    <citation type="submission" date="2025-08" db="UniProtKB">
        <authorList>
            <consortium name="Ensembl"/>
        </authorList>
    </citation>
    <scope>IDENTIFICATION</scope>
</reference>
<dbReference type="EMBL" id="EAAA01000081">
    <property type="status" value="NOT_ANNOTATED_CDS"/>
    <property type="molecule type" value="Genomic_DNA"/>
</dbReference>
<evidence type="ECO:0000313" key="1">
    <source>
        <dbReference type="Ensembl" id="ENSCINP00000031441.1"/>
    </source>
</evidence>
<sequence>MIFVWLLLTCTFKFLNRLCIYQMSNYKHNIDVFVLMYHLSNSVSKQILFITVASHIKYIQFILKFMIAFIQFKPILLSIKV</sequence>
<evidence type="ECO:0000313" key="2">
    <source>
        <dbReference type="Proteomes" id="UP000008144"/>
    </source>
</evidence>
<accession>H2XP58</accession>
<keyword evidence="2" id="KW-1185">Reference proteome</keyword>
<dbReference type="Ensembl" id="ENSCINT00000032257.1">
    <property type="protein sequence ID" value="ENSCINP00000031441.1"/>
    <property type="gene ID" value="ENSCING00000024806.1"/>
</dbReference>
<reference evidence="1" key="2">
    <citation type="journal article" date="2008" name="Genome Biol.">
        <title>Improved genome assembly and evidence-based global gene model set for the chordate Ciona intestinalis: new insight into intron and operon populations.</title>
        <authorList>
            <person name="Satou Y."/>
            <person name="Mineta K."/>
            <person name="Ogasawara M."/>
            <person name="Sasakura Y."/>
            <person name="Shoguchi E."/>
            <person name="Ueno K."/>
            <person name="Yamada L."/>
            <person name="Matsumoto J."/>
            <person name="Wasserscheid J."/>
            <person name="Dewar K."/>
            <person name="Wiley G.B."/>
            <person name="Macmil S.L."/>
            <person name="Roe B.A."/>
            <person name="Zeller R.W."/>
            <person name="Hastings K.E."/>
            <person name="Lemaire P."/>
            <person name="Lindquist E."/>
            <person name="Endo T."/>
            <person name="Hotta K."/>
            <person name="Inaba K."/>
        </authorList>
    </citation>
    <scope>NUCLEOTIDE SEQUENCE [LARGE SCALE GENOMIC DNA]</scope>
    <source>
        <strain evidence="1">wild type</strain>
    </source>
</reference>
<reference evidence="2" key="1">
    <citation type="journal article" date="2002" name="Science">
        <title>The draft genome of Ciona intestinalis: insights into chordate and vertebrate origins.</title>
        <authorList>
            <person name="Dehal P."/>
            <person name="Satou Y."/>
            <person name="Campbell R.K."/>
            <person name="Chapman J."/>
            <person name="Degnan B."/>
            <person name="De Tomaso A."/>
            <person name="Davidson B."/>
            <person name="Di Gregorio A."/>
            <person name="Gelpke M."/>
            <person name="Goodstein D.M."/>
            <person name="Harafuji N."/>
            <person name="Hastings K.E."/>
            <person name="Ho I."/>
            <person name="Hotta K."/>
            <person name="Huang W."/>
            <person name="Kawashima T."/>
            <person name="Lemaire P."/>
            <person name="Martinez D."/>
            <person name="Meinertzhagen I.A."/>
            <person name="Necula S."/>
            <person name="Nonaka M."/>
            <person name="Putnam N."/>
            <person name="Rash S."/>
            <person name="Saiga H."/>
            <person name="Satake M."/>
            <person name="Terry A."/>
            <person name="Yamada L."/>
            <person name="Wang H.G."/>
            <person name="Awazu S."/>
            <person name="Azumi K."/>
            <person name="Boore J."/>
            <person name="Branno M."/>
            <person name="Chin-Bow S."/>
            <person name="DeSantis R."/>
            <person name="Doyle S."/>
            <person name="Francino P."/>
            <person name="Keys D.N."/>
            <person name="Haga S."/>
            <person name="Hayashi H."/>
            <person name="Hino K."/>
            <person name="Imai K.S."/>
            <person name="Inaba K."/>
            <person name="Kano S."/>
            <person name="Kobayashi K."/>
            <person name="Kobayashi M."/>
            <person name="Lee B.I."/>
            <person name="Makabe K.W."/>
            <person name="Manohar C."/>
            <person name="Matassi G."/>
            <person name="Medina M."/>
            <person name="Mochizuki Y."/>
            <person name="Mount S."/>
            <person name="Morishita T."/>
            <person name="Miura S."/>
            <person name="Nakayama A."/>
            <person name="Nishizaka S."/>
            <person name="Nomoto H."/>
            <person name="Ohta F."/>
            <person name="Oishi K."/>
            <person name="Rigoutsos I."/>
            <person name="Sano M."/>
            <person name="Sasaki A."/>
            <person name="Sasakura Y."/>
            <person name="Shoguchi E."/>
            <person name="Shin-i T."/>
            <person name="Spagnuolo A."/>
            <person name="Stainier D."/>
            <person name="Suzuki M.M."/>
            <person name="Tassy O."/>
            <person name="Takatori N."/>
            <person name="Tokuoka M."/>
            <person name="Yagi K."/>
            <person name="Yoshizaki F."/>
            <person name="Wada S."/>
            <person name="Zhang C."/>
            <person name="Hyatt P.D."/>
            <person name="Larimer F."/>
            <person name="Detter C."/>
            <person name="Doggett N."/>
            <person name="Glavina T."/>
            <person name="Hawkins T."/>
            <person name="Richardson P."/>
            <person name="Lucas S."/>
            <person name="Kohara Y."/>
            <person name="Levine M."/>
            <person name="Satoh N."/>
            <person name="Rokhsar D.S."/>
        </authorList>
    </citation>
    <scope>NUCLEOTIDE SEQUENCE [LARGE SCALE GENOMIC DNA]</scope>
</reference>
<name>H2XP58_CIOIN</name>
<dbReference type="InParanoid" id="H2XP58"/>
<organism evidence="1 2">
    <name type="scientific">Ciona intestinalis</name>
    <name type="common">Transparent sea squirt</name>
    <name type="synonym">Ascidia intestinalis</name>
    <dbReference type="NCBI Taxonomy" id="7719"/>
    <lineage>
        <taxon>Eukaryota</taxon>
        <taxon>Metazoa</taxon>
        <taxon>Chordata</taxon>
        <taxon>Tunicata</taxon>
        <taxon>Ascidiacea</taxon>
        <taxon>Phlebobranchia</taxon>
        <taxon>Cionidae</taxon>
        <taxon>Ciona</taxon>
    </lineage>
</organism>
<dbReference type="HOGENOM" id="CLU_2573192_0_0_1"/>
<dbReference type="Proteomes" id="UP000008144">
    <property type="component" value="Chromosome 1"/>
</dbReference>
<reference evidence="1" key="4">
    <citation type="submission" date="2025-09" db="UniProtKB">
        <authorList>
            <consortium name="Ensembl"/>
        </authorList>
    </citation>
    <scope>IDENTIFICATION</scope>
</reference>
<proteinExistence type="predicted"/>
<dbReference type="AlphaFoldDB" id="H2XP58"/>